<dbReference type="GeneID" id="114574984"/>
<dbReference type="AlphaFoldDB" id="A0A913YHX5"/>
<name>A0A913YHX5_EXADI</name>
<proteinExistence type="predicted"/>
<dbReference type="Proteomes" id="UP000887567">
    <property type="component" value="Unplaced"/>
</dbReference>
<sequence length="124" mass="14640">MNYHYRWFLIFSSIFNRAQGGQLTQESSSAFFVRHHPLSAGYQDHDKFILKDRTDKDDEFACLTLCNQEDNDCNAVLFDEKKLRCYTFVKKELTIVTLETTTGKKTFSLPSRRLLRRSLYIKVQ</sequence>
<organism evidence="1 2">
    <name type="scientific">Exaiptasia diaphana</name>
    <name type="common">Tropical sea anemone</name>
    <name type="synonym">Aiptasia pulchella</name>
    <dbReference type="NCBI Taxonomy" id="2652724"/>
    <lineage>
        <taxon>Eukaryota</taxon>
        <taxon>Metazoa</taxon>
        <taxon>Cnidaria</taxon>
        <taxon>Anthozoa</taxon>
        <taxon>Hexacorallia</taxon>
        <taxon>Actiniaria</taxon>
        <taxon>Aiptasiidae</taxon>
        <taxon>Exaiptasia</taxon>
    </lineage>
</organism>
<keyword evidence="2" id="KW-1185">Reference proteome</keyword>
<dbReference type="KEGG" id="epa:114574984"/>
<evidence type="ECO:0000313" key="2">
    <source>
        <dbReference type="Proteomes" id="UP000887567"/>
    </source>
</evidence>
<accession>A0A913YHX5</accession>
<reference evidence="1" key="1">
    <citation type="submission" date="2022-11" db="UniProtKB">
        <authorList>
            <consortium name="EnsemblMetazoa"/>
        </authorList>
    </citation>
    <scope>IDENTIFICATION</scope>
</reference>
<dbReference type="EnsemblMetazoa" id="XM_028658878.1">
    <property type="protein sequence ID" value="XP_028514679.1"/>
    <property type="gene ID" value="LOC114574984"/>
</dbReference>
<dbReference type="RefSeq" id="XP_028514679.1">
    <property type="nucleotide sequence ID" value="XM_028658878.1"/>
</dbReference>
<protein>
    <submittedName>
        <fullName evidence="1">Uncharacterized protein</fullName>
    </submittedName>
</protein>
<evidence type="ECO:0000313" key="1">
    <source>
        <dbReference type="EnsemblMetazoa" id="XP_028514679.1"/>
    </source>
</evidence>